<dbReference type="STRING" id="463014.BAU07_22845"/>
<dbReference type="CDD" id="cd01065">
    <property type="entry name" value="NAD_bind_Shikimate_DH"/>
    <property type="match status" value="1"/>
</dbReference>
<dbReference type="HAMAP" id="MF_00222">
    <property type="entry name" value="Shikimate_DH_AroE"/>
    <property type="match status" value="1"/>
</dbReference>
<dbReference type="PANTHER" id="PTHR21089:SF1">
    <property type="entry name" value="BIFUNCTIONAL 3-DEHYDROQUINATE DEHYDRATASE_SHIKIMATE DEHYDROGENASE, CHLOROPLASTIC"/>
    <property type="match status" value="1"/>
</dbReference>
<feature type="binding site" evidence="8">
    <location>
        <position position="241"/>
    </location>
    <ligand>
        <name>NADP(+)</name>
        <dbReference type="ChEBI" id="CHEBI:58349"/>
    </ligand>
</feature>
<feature type="binding site" evidence="8">
    <location>
        <position position="243"/>
    </location>
    <ligand>
        <name>shikimate</name>
        <dbReference type="ChEBI" id="CHEBI:36208"/>
    </ligand>
</feature>
<feature type="binding site" evidence="8">
    <location>
        <position position="123"/>
    </location>
    <ligand>
        <name>shikimate</name>
        <dbReference type="ChEBI" id="CHEBI:36208"/>
    </ligand>
</feature>
<dbReference type="UniPathway" id="UPA00053">
    <property type="reaction ID" value="UER00087"/>
</dbReference>
<feature type="active site" description="Proton acceptor" evidence="8">
    <location>
        <position position="86"/>
    </location>
</feature>
<feature type="domain" description="Quinate/shikimate 5-dehydrogenase/glutamyl-tRNA reductase" evidence="10">
    <location>
        <begin position="136"/>
        <end position="218"/>
    </location>
</feature>
<evidence type="ECO:0000313" key="13">
    <source>
        <dbReference type="EMBL" id="ANN79577.1"/>
    </source>
</evidence>
<evidence type="ECO:0000313" key="14">
    <source>
        <dbReference type="Proteomes" id="UP000091926"/>
    </source>
</evidence>
<dbReference type="AlphaFoldDB" id="A0A193GHM9"/>
<evidence type="ECO:0000256" key="8">
    <source>
        <dbReference type="HAMAP-Rule" id="MF_00222"/>
    </source>
</evidence>
<accession>A0A193GHM9</accession>
<gene>
    <name evidence="8" type="primary">aroE</name>
    <name evidence="13" type="ORF">BAU07_22845</name>
</gene>
<dbReference type="KEGG" id="bfz:BAU07_22845"/>
<dbReference type="GO" id="GO:0019632">
    <property type="term" value="P:shikimate metabolic process"/>
    <property type="evidence" value="ECO:0007669"/>
    <property type="project" value="InterPro"/>
</dbReference>
<evidence type="ECO:0000259" key="12">
    <source>
        <dbReference type="Pfam" id="PF18317"/>
    </source>
</evidence>
<dbReference type="GO" id="GO:0005829">
    <property type="term" value="C:cytosol"/>
    <property type="evidence" value="ECO:0007669"/>
    <property type="project" value="TreeGrafter"/>
</dbReference>
<feature type="binding site" evidence="8">
    <location>
        <begin position="171"/>
        <end position="176"/>
    </location>
    <ligand>
        <name>NADP(+)</name>
        <dbReference type="ChEBI" id="CHEBI:58349"/>
    </ligand>
</feature>
<dbReference type="SUPFAM" id="SSF53223">
    <property type="entry name" value="Aminoacid dehydrogenase-like, N-terminal domain"/>
    <property type="match status" value="1"/>
</dbReference>
<evidence type="ECO:0000256" key="6">
    <source>
        <dbReference type="ARBA" id="ARBA00023141"/>
    </source>
</evidence>
<dbReference type="GO" id="GO:0009423">
    <property type="term" value="P:chorismate biosynthetic process"/>
    <property type="evidence" value="ECO:0007669"/>
    <property type="project" value="UniProtKB-UniRule"/>
</dbReference>
<feature type="region of interest" description="Disordered" evidence="9">
    <location>
        <begin position="1"/>
        <end position="24"/>
    </location>
</feature>
<feature type="binding site" evidence="8">
    <location>
        <begin position="147"/>
        <end position="151"/>
    </location>
    <ligand>
        <name>NADP(+)</name>
        <dbReference type="ChEBI" id="CHEBI:58349"/>
    </ligand>
</feature>
<evidence type="ECO:0000256" key="7">
    <source>
        <dbReference type="ARBA" id="ARBA00049442"/>
    </source>
</evidence>
<feature type="binding site" evidence="8">
    <location>
        <position position="265"/>
    </location>
    <ligand>
        <name>NADP(+)</name>
        <dbReference type="ChEBI" id="CHEBI:58349"/>
    </ligand>
</feature>
<dbReference type="NCBIfam" id="TIGR00507">
    <property type="entry name" value="aroE"/>
    <property type="match status" value="1"/>
</dbReference>
<dbReference type="InterPro" id="IPR013708">
    <property type="entry name" value="Shikimate_DH-bd_N"/>
</dbReference>
<dbReference type="InterPro" id="IPR046346">
    <property type="entry name" value="Aminoacid_DH-like_N_sf"/>
</dbReference>
<dbReference type="Pfam" id="PF01488">
    <property type="entry name" value="Shikimate_DH"/>
    <property type="match status" value="1"/>
</dbReference>
<feature type="binding site" evidence="8">
    <location>
        <position position="99"/>
    </location>
    <ligand>
        <name>NADP(+)</name>
        <dbReference type="ChEBI" id="CHEBI:58349"/>
    </ligand>
</feature>
<dbReference type="Pfam" id="PF08501">
    <property type="entry name" value="Shikimate_dh_N"/>
    <property type="match status" value="1"/>
</dbReference>
<dbReference type="InterPro" id="IPR041121">
    <property type="entry name" value="SDH_C"/>
</dbReference>
<evidence type="ECO:0000256" key="9">
    <source>
        <dbReference type="SAM" id="MobiDB-lite"/>
    </source>
</evidence>
<keyword evidence="14" id="KW-1185">Reference proteome</keyword>
<feature type="binding site" evidence="8">
    <location>
        <position position="272"/>
    </location>
    <ligand>
        <name>shikimate</name>
        <dbReference type="ChEBI" id="CHEBI:36208"/>
    </ligand>
</feature>
<comment type="pathway">
    <text evidence="1 8">Metabolic intermediate biosynthesis; chorismate biosynthesis; chorismate from D-erythrose 4-phosphate and phosphoenolpyruvate: step 4/7.</text>
</comment>
<sequence length="305" mass="31060">MIEAHPAGHPGPRPRSAGASSPGRYAVIGHPVSHSRSPRIHALFGEQTGVALEYGLLPAPEDGFEATARGFFAGGGRGLNVTVPFKQEAWTLAAAHLSERARLAGAVNTLWMLDGALHGCNTDGVGLVADLRRLGAELAGARVLLVGAGGAARGVLQPLAEAGAARIHIVNRTAPRAHTLAAEWLRATGATTPTVSAGALDDALLGGPWDVVINATASSLGDAAPALPAGLYAPGALAYDMMYGAQPTPFMRQADADGAALAADGLGMLVGQAAESFLIWHGVRPDTAPVLATLRQELAQAAAVR</sequence>
<dbReference type="EC" id="1.1.1.25" evidence="2 8"/>
<dbReference type="RefSeq" id="WP_066662868.1">
    <property type="nucleotide sequence ID" value="NZ_CBCSCL010000043.1"/>
</dbReference>
<dbReference type="Pfam" id="PF18317">
    <property type="entry name" value="SDH_C"/>
    <property type="match status" value="1"/>
</dbReference>
<dbReference type="Gene3D" id="3.40.50.720">
    <property type="entry name" value="NAD(P)-binding Rossmann-like Domain"/>
    <property type="match status" value="1"/>
</dbReference>
<feature type="domain" description="Shikimate dehydrogenase substrate binding N-terminal" evidence="11">
    <location>
        <begin position="27"/>
        <end position="110"/>
    </location>
</feature>
<feature type="domain" description="SDH C-terminal" evidence="12">
    <location>
        <begin position="265"/>
        <end position="295"/>
    </location>
</feature>
<dbReference type="OrthoDB" id="9776868at2"/>
<evidence type="ECO:0000256" key="4">
    <source>
        <dbReference type="ARBA" id="ARBA00022857"/>
    </source>
</evidence>
<comment type="similarity">
    <text evidence="8">Belongs to the shikimate dehydrogenase family.</text>
</comment>
<dbReference type="GO" id="GO:0050661">
    <property type="term" value="F:NADP binding"/>
    <property type="evidence" value="ECO:0007669"/>
    <property type="project" value="InterPro"/>
</dbReference>
<dbReference type="GO" id="GO:0004764">
    <property type="term" value="F:shikimate 3-dehydrogenase (NADP+) activity"/>
    <property type="evidence" value="ECO:0007669"/>
    <property type="project" value="UniProtKB-UniRule"/>
</dbReference>
<reference evidence="13 14" key="1">
    <citation type="submission" date="2016-06" db="EMBL/GenBank/DDBJ databases">
        <title>Complete genome sequences of Bordetella bronchialis and Bordetella flabilis.</title>
        <authorList>
            <person name="LiPuma J.J."/>
            <person name="Spilker T."/>
        </authorList>
    </citation>
    <scope>NUCLEOTIDE SEQUENCE [LARGE SCALE GENOMIC DNA]</scope>
    <source>
        <strain evidence="13 14">AU10664</strain>
    </source>
</reference>
<comment type="function">
    <text evidence="8">Involved in the biosynthesis of the chorismate, which leads to the biosynthesis of aromatic amino acids. Catalyzes the reversible NADPH linked reduction of 3-dehydroshikimate (DHSA) to yield shikimate (SA).</text>
</comment>
<dbReference type="PANTHER" id="PTHR21089">
    <property type="entry name" value="SHIKIMATE DEHYDROGENASE"/>
    <property type="match status" value="1"/>
</dbReference>
<comment type="subunit">
    <text evidence="8">Homodimer.</text>
</comment>
<feature type="binding site" evidence="8">
    <location>
        <position position="108"/>
    </location>
    <ligand>
        <name>shikimate</name>
        <dbReference type="ChEBI" id="CHEBI:36208"/>
    </ligand>
</feature>
<dbReference type="Proteomes" id="UP000091926">
    <property type="component" value="Chromosome"/>
</dbReference>
<keyword evidence="4 8" id="KW-0521">NADP</keyword>
<dbReference type="InterPro" id="IPR006151">
    <property type="entry name" value="Shikm_DH/Glu-tRNA_Rdtase"/>
</dbReference>
<dbReference type="SUPFAM" id="SSF51735">
    <property type="entry name" value="NAD(P)-binding Rossmann-fold domains"/>
    <property type="match status" value="1"/>
</dbReference>
<dbReference type="InterPro" id="IPR022893">
    <property type="entry name" value="Shikimate_DH_fam"/>
</dbReference>
<evidence type="ECO:0000256" key="2">
    <source>
        <dbReference type="ARBA" id="ARBA00012962"/>
    </source>
</evidence>
<dbReference type="GO" id="GO:0008652">
    <property type="term" value="P:amino acid biosynthetic process"/>
    <property type="evidence" value="ECO:0007669"/>
    <property type="project" value="UniProtKB-KW"/>
</dbReference>
<dbReference type="NCBIfam" id="NF001310">
    <property type="entry name" value="PRK00258.1-2"/>
    <property type="match status" value="1"/>
</dbReference>
<name>A0A193GHM9_9BORD</name>
<keyword evidence="5 8" id="KW-0560">Oxidoreductase</keyword>
<evidence type="ECO:0000256" key="1">
    <source>
        <dbReference type="ARBA" id="ARBA00004871"/>
    </source>
</evidence>
<evidence type="ECO:0000259" key="10">
    <source>
        <dbReference type="Pfam" id="PF01488"/>
    </source>
</evidence>
<evidence type="ECO:0000256" key="3">
    <source>
        <dbReference type="ARBA" id="ARBA00022605"/>
    </source>
</evidence>
<evidence type="ECO:0000259" key="11">
    <source>
        <dbReference type="Pfam" id="PF08501"/>
    </source>
</evidence>
<feature type="binding site" evidence="8">
    <location>
        <position position="82"/>
    </location>
    <ligand>
        <name>shikimate</name>
        <dbReference type="ChEBI" id="CHEBI:36208"/>
    </ligand>
</feature>
<keyword evidence="3 8" id="KW-0028">Amino-acid biosynthesis</keyword>
<feature type="binding site" evidence="8">
    <location>
        <begin position="35"/>
        <end position="37"/>
    </location>
    <ligand>
        <name>shikimate</name>
        <dbReference type="ChEBI" id="CHEBI:36208"/>
    </ligand>
</feature>
<proteinExistence type="inferred from homology"/>
<dbReference type="EMBL" id="CP016172">
    <property type="protein sequence ID" value="ANN79577.1"/>
    <property type="molecule type" value="Genomic_DNA"/>
</dbReference>
<dbReference type="GO" id="GO:0009073">
    <property type="term" value="P:aromatic amino acid family biosynthetic process"/>
    <property type="evidence" value="ECO:0007669"/>
    <property type="project" value="UniProtKB-KW"/>
</dbReference>
<dbReference type="InterPro" id="IPR011342">
    <property type="entry name" value="Shikimate_DH"/>
</dbReference>
<dbReference type="InterPro" id="IPR036291">
    <property type="entry name" value="NAD(P)-bd_dom_sf"/>
</dbReference>
<evidence type="ECO:0000256" key="5">
    <source>
        <dbReference type="ARBA" id="ARBA00023002"/>
    </source>
</evidence>
<protein>
    <recommendedName>
        <fullName evidence="2 8">Shikimate dehydrogenase (NADP(+))</fullName>
        <shortName evidence="8">SDH</shortName>
        <ecNumber evidence="2 8">1.1.1.25</ecNumber>
    </recommendedName>
</protein>
<organism evidence="13 14">
    <name type="scientific">Bordetella flabilis</name>
    <dbReference type="NCBI Taxonomy" id="463014"/>
    <lineage>
        <taxon>Bacteria</taxon>
        <taxon>Pseudomonadati</taxon>
        <taxon>Pseudomonadota</taxon>
        <taxon>Betaproteobacteria</taxon>
        <taxon>Burkholderiales</taxon>
        <taxon>Alcaligenaceae</taxon>
        <taxon>Bordetella</taxon>
    </lineage>
</organism>
<dbReference type="FunFam" id="3.40.50.10860:FF:000006">
    <property type="entry name" value="Shikimate dehydrogenase (NADP(+))"/>
    <property type="match status" value="1"/>
</dbReference>
<dbReference type="Gene3D" id="3.40.50.10860">
    <property type="entry name" value="Leucine Dehydrogenase, chain A, domain 1"/>
    <property type="match status" value="1"/>
</dbReference>
<keyword evidence="6 8" id="KW-0057">Aromatic amino acid biosynthesis</keyword>
<comment type="catalytic activity">
    <reaction evidence="7 8">
        <text>shikimate + NADP(+) = 3-dehydroshikimate + NADPH + H(+)</text>
        <dbReference type="Rhea" id="RHEA:17737"/>
        <dbReference type="ChEBI" id="CHEBI:15378"/>
        <dbReference type="ChEBI" id="CHEBI:16630"/>
        <dbReference type="ChEBI" id="CHEBI:36208"/>
        <dbReference type="ChEBI" id="CHEBI:57783"/>
        <dbReference type="ChEBI" id="CHEBI:58349"/>
        <dbReference type="EC" id="1.1.1.25"/>
    </reaction>
</comment>